<sequence length="277" mass="29633">MTIFSVMRRPKWIRALILALVIAAIFAALGQWQLSRAVTSNGPSLSATTETVEPLTQLATAGGPTYEDQDGQMVSATGSLVAPDFSIVSSRLNGGVEGYWVVGRLQLDVAQGSASSTNAAVALGWASTLSQAESVVDQLNATSTFVSEPFVGRYVGPDGTSPADPQGKTSSAYVPSGMSVAEQINTWKDYSDTDTVFGGYVVAKTPIAGLTTIDSPVPQRTTQLNWLNIFYAIEWVIFALAAIFFWYRLVKDEWERETEEAELEEAYAAPGPGSAKS</sequence>
<evidence type="ECO:0000256" key="1">
    <source>
        <dbReference type="RuleBase" id="RU363076"/>
    </source>
</evidence>
<organism evidence="2 3">
    <name type="scientific">Subtercola lobariae</name>
    <dbReference type="NCBI Taxonomy" id="1588641"/>
    <lineage>
        <taxon>Bacteria</taxon>
        <taxon>Bacillati</taxon>
        <taxon>Actinomycetota</taxon>
        <taxon>Actinomycetes</taxon>
        <taxon>Micrococcales</taxon>
        <taxon>Microbacteriaceae</taxon>
        <taxon>Subtercola</taxon>
    </lineage>
</organism>
<comment type="similarity">
    <text evidence="1">Belongs to the SURF1 family.</text>
</comment>
<feature type="transmembrane region" description="Helical" evidence="1">
    <location>
        <begin position="226"/>
        <end position="247"/>
    </location>
</feature>
<keyword evidence="3" id="KW-1185">Reference proteome</keyword>
<dbReference type="Pfam" id="PF02104">
    <property type="entry name" value="SURF1"/>
    <property type="match status" value="1"/>
</dbReference>
<keyword evidence="1" id="KW-1003">Cell membrane</keyword>
<keyword evidence="1" id="KW-1133">Transmembrane helix</keyword>
<comment type="subcellular location">
    <subcellularLocation>
        <location evidence="1">Cell membrane</location>
        <topology evidence="1">Multi-pass membrane protein</topology>
    </subcellularLocation>
</comment>
<keyword evidence="1" id="KW-0472">Membrane</keyword>
<dbReference type="GO" id="GO:0005886">
    <property type="term" value="C:plasma membrane"/>
    <property type="evidence" value="ECO:0007669"/>
    <property type="project" value="UniProtKB-SubCell"/>
</dbReference>
<comment type="caution">
    <text evidence="2">The sequence shown here is derived from an EMBL/GenBank/DDBJ whole genome shotgun (WGS) entry which is preliminary data.</text>
</comment>
<proteinExistence type="inferred from homology"/>
<dbReference type="InterPro" id="IPR002994">
    <property type="entry name" value="Surf1/Shy1"/>
</dbReference>
<evidence type="ECO:0000313" key="3">
    <source>
        <dbReference type="Proteomes" id="UP000598775"/>
    </source>
</evidence>
<accession>A0A917B4S0</accession>
<dbReference type="AlphaFoldDB" id="A0A917B4S0"/>
<comment type="caution">
    <text evidence="1">Lacks conserved residue(s) required for the propagation of feature annotation.</text>
</comment>
<dbReference type="PROSITE" id="PS50895">
    <property type="entry name" value="SURF1"/>
    <property type="match status" value="1"/>
</dbReference>
<dbReference type="Proteomes" id="UP000598775">
    <property type="component" value="Unassembled WGS sequence"/>
</dbReference>
<dbReference type="EMBL" id="BMGP01000002">
    <property type="protein sequence ID" value="GGF19951.1"/>
    <property type="molecule type" value="Genomic_DNA"/>
</dbReference>
<gene>
    <name evidence="2" type="ORF">GCM10011399_11970</name>
</gene>
<dbReference type="RefSeq" id="WP_188675252.1">
    <property type="nucleotide sequence ID" value="NZ_BMGP01000002.1"/>
</dbReference>
<name>A0A917B4S0_9MICO</name>
<keyword evidence="1" id="KW-0812">Transmembrane</keyword>
<evidence type="ECO:0000313" key="2">
    <source>
        <dbReference type="EMBL" id="GGF19951.1"/>
    </source>
</evidence>
<reference evidence="2 3" key="1">
    <citation type="journal article" date="2014" name="Int. J. Syst. Evol. Microbiol.">
        <title>Complete genome sequence of Corynebacterium casei LMG S-19264T (=DSM 44701T), isolated from a smear-ripened cheese.</title>
        <authorList>
            <consortium name="US DOE Joint Genome Institute (JGI-PGF)"/>
            <person name="Walter F."/>
            <person name="Albersmeier A."/>
            <person name="Kalinowski J."/>
            <person name="Ruckert C."/>
        </authorList>
    </citation>
    <scope>NUCLEOTIDE SEQUENCE [LARGE SCALE GENOMIC DNA]</scope>
    <source>
        <strain evidence="2 3">CGMCC 1.12976</strain>
    </source>
</reference>
<protein>
    <recommendedName>
        <fullName evidence="1">SURF1-like protein</fullName>
    </recommendedName>
</protein>